<evidence type="ECO:0000256" key="1">
    <source>
        <dbReference type="ARBA" id="ARBA00005771"/>
    </source>
</evidence>
<organism evidence="4 5">
    <name type="scientific">Owenia fusiformis</name>
    <name type="common">Polychaete worm</name>
    <dbReference type="NCBI Taxonomy" id="6347"/>
    <lineage>
        <taxon>Eukaryota</taxon>
        <taxon>Metazoa</taxon>
        <taxon>Spiralia</taxon>
        <taxon>Lophotrochozoa</taxon>
        <taxon>Annelida</taxon>
        <taxon>Polychaeta</taxon>
        <taxon>Sedentaria</taxon>
        <taxon>Canalipalpata</taxon>
        <taxon>Sabellida</taxon>
        <taxon>Oweniida</taxon>
        <taxon>Oweniidae</taxon>
        <taxon>Owenia</taxon>
    </lineage>
</organism>
<feature type="domain" description="Sulfotransferase" evidence="3">
    <location>
        <begin position="42"/>
        <end position="313"/>
    </location>
</feature>
<keyword evidence="2" id="KW-0808">Transferase</keyword>
<dbReference type="SUPFAM" id="SSF52540">
    <property type="entry name" value="P-loop containing nucleoside triphosphate hydrolases"/>
    <property type="match status" value="1"/>
</dbReference>
<protein>
    <recommendedName>
        <fullName evidence="3">Sulfotransferase domain-containing protein</fullName>
    </recommendedName>
</protein>
<comment type="caution">
    <text evidence="4">The sequence shown here is derived from an EMBL/GenBank/DDBJ whole genome shotgun (WGS) entry which is preliminary data.</text>
</comment>
<dbReference type="InterPro" id="IPR000863">
    <property type="entry name" value="Sulfotransferase_dom"/>
</dbReference>
<reference evidence="4" key="1">
    <citation type="submission" date="2022-03" db="EMBL/GenBank/DDBJ databases">
        <authorList>
            <person name="Martin C."/>
        </authorList>
    </citation>
    <scope>NUCLEOTIDE SEQUENCE</scope>
</reference>
<proteinExistence type="inferred from homology"/>
<dbReference type="InterPro" id="IPR027417">
    <property type="entry name" value="P-loop_NTPase"/>
</dbReference>
<name>A0A8S4NVG2_OWEFU</name>
<gene>
    <name evidence="4" type="ORF">OFUS_LOCUS10908</name>
</gene>
<dbReference type="AlphaFoldDB" id="A0A8S4NVG2"/>
<dbReference type="GO" id="GO:0008146">
    <property type="term" value="F:sulfotransferase activity"/>
    <property type="evidence" value="ECO:0007669"/>
    <property type="project" value="InterPro"/>
</dbReference>
<dbReference type="Proteomes" id="UP000749559">
    <property type="component" value="Unassembled WGS sequence"/>
</dbReference>
<feature type="non-terminal residue" evidence="4">
    <location>
        <position position="1"/>
    </location>
</feature>
<evidence type="ECO:0000256" key="2">
    <source>
        <dbReference type="ARBA" id="ARBA00022679"/>
    </source>
</evidence>
<accession>A0A8S4NVG2</accession>
<dbReference type="Pfam" id="PF00685">
    <property type="entry name" value="Sulfotransfer_1"/>
    <property type="match status" value="1"/>
</dbReference>
<evidence type="ECO:0000313" key="4">
    <source>
        <dbReference type="EMBL" id="CAH1784770.1"/>
    </source>
</evidence>
<dbReference type="OrthoDB" id="205623at2759"/>
<keyword evidence="5" id="KW-1185">Reference proteome</keyword>
<evidence type="ECO:0000259" key="3">
    <source>
        <dbReference type="Pfam" id="PF00685"/>
    </source>
</evidence>
<comment type="similarity">
    <text evidence="1">Belongs to the sulfotransferase 1 family.</text>
</comment>
<sequence>ILHVLNSQEMSTVVIDGVAYTTSFDHADANRQMKTYDEMRNDDVIICSYPRSGTHWTITLVDLVMREGDTEAADKIPINLRSQWMHISRKVWAGEVSMPAEDIHPMREAEMLPSPRLLCSNLSYDVMPESVQQGICKVILVLRNPKAVFNSRYKFDALIPEKFRDGQTLDGHLDNQLTEAQDKMSYGTWFNHVSGWWQNRGNLKGNIHFIKFEGMIENMTKVVTELAQFLNKDLSHETINAVTEYLQYGNMKKNPKIGRAFEKLAIYKDADTDRKQTFQASHMRKGAIDDWKNNLTVAQSERIDEYLGPRLEKIGLKFKYE</sequence>
<dbReference type="EMBL" id="CAIIXF020000005">
    <property type="protein sequence ID" value="CAH1784770.1"/>
    <property type="molecule type" value="Genomic_DNA"/>
</dbReference>
<evidence type="ECO:0000313" key="5">
    <source>
        <dbReference type="Proteomes" id="UP000749559"/>
    </source>
</evidence>
<dbReference type="PANTHER" id="PTHR11783">
    <property type="entry name" value="SULFOTRANSFERASE SULT"/>
    <property type="match status" value="1"/>
</dbReference>
<dbReference type="Gene3D" id="3.40.50.300">
    <property type="entry name" value="P-loop containing nucleotide triphosphate hydrolases"/>
    <property type="match status" value="1"/>
</dbReference>